<dbReference type="EMBL" id="CP027668">
    <property type="protein sequence ID" value="AVO47127.1"/>
    <property type="molecule type" value="Genomic_DNA"/>
</dbReference>
<gene>
    <name evidence="2" type="ORF">C6569_19890</name>
</gene>
<dbReference type="Proteomes" id="UP000237889">
    <property type="component" value="Chromosome"/>
</dbReference>
<evidence type="ECO:0000313" key="3">
    <source>
        <dbReference type="Proteomes" id="UP000237889"/>
    </source>
</evidence>
<feature type="chain" id="PRO_5015570965" evidence="1">
    <location>
        <begin position="30"/>
        <end position="82"/>
    </location>
</feature>
<protein>
    <submittedName>
        <fullName evidence="2">Uncharacterized protein</fullName>
    </submittedName>
</protein>
<dbReference type="KEGG" id="phr:C6569_19890"/>
<dbReference type="OrthoDB" id="9815580at2"/>
<proteinExistence type="predicted"/>
<dbReference type="AlphaFoldDB" id="A0A2S0NGC9"/>
<keyword evidence="1" id="KW-0732">Signal</keyword>
<accession>A0A2S0NGC9</accession>
<name>A0A2S0NGC9_9HYPH</name>
<sequence length="82" mass="9012">MSRSLPSPIPFALAIGAIALLAPATPVQASAFWGGWFTGDRPVVYRPIVTPRTYYFAPAGTVEVAPAPRHRHHGRHPHHRRP</sequence>
<evidence type="ECO:0000313" key="2">
    <source>
        <dbReference type="EMBL" id="AVO47127.1"/>
    </source>
</evidence>
<reference evidence="2 3" key="1">
    <citation type="submission" date="2018-03" db="EMBL/GenBank/DDBJ databases">
        <title>Genome sequencing of Phreatobacter sp.</title>
        <authorList>
            <person name="Kim S.-J."/>
            <person name="Heo J."/>
            <person name="Kwon S.-W."/>
        </authorList>
    </citation>
    <scope>NUCLEOTIDE SEQUENCE [LARGE SCALE GENOMIC DNA]</scope>
    <source>
        <strain evidence="2 3">S-12</strain>
    </source>
</reference>
<keyword evidence="3" id="KW-1185">Reference proteome</keyword>
<dbReference type="RefSeq" id="WP_106750497.1">
    <property type="nucleotide sequence ID" value="NZ_CP027668.1"/>
</dbReference>
<organism evidence="2 3">
    <name type="scientific">Phreatobacter cathodiphilus</name>
    <dbReference type="NCBI Taxonomy" id="1868589"/>
    <lineage>
        <taxon>Bacteria</taxon>
        <taxon>Pseudomonadati</taxon>
        <taxon>Pseudomonadota</taxon>
        <taxon>Alphaproteobacteria</taxon>
        <taxon>Hyphomicrobiales</taxon>
        <taxon>Phreatobacteraceae</taxon>
        <taxon>Phreatobacter</taxon>
    </lineage>
</organism>
<evidence type="ECO:0000256" key="1">
    <source>
        <dbReference type="SAM" id="SignalP"/>
    </source>
</evidence>
<feature type="signal peptide" evidence="1">
    <location>
        <begin position="1"/>
        <end position="29"/>
    </location>
</feature>